<feature type="compositionally biased region" description="Pro residues" evidence="1">
    <location>
        <begin position="102"/>
        <end position="120"/>
    </location>
</feature>
<sequence length="272" mass="28753">MHSWWLLLPILGLSCLGGFGFLYVGLRARRPAWWIAGIGYLLIGWTAFVLTGETDSESALSDWMAGLVLAVWAASIVHAFLINSSWLKWRAGHRPWYAEQPPGGPGSPYPPGPLAPPPSLSPTAPEYPSTPPISPAYPSEAPTMPVYPAGDPTFAAYPPLPQPTDYFGPGPAAGPVPDQRVDAGPQAANTGPVEVNSAGPHDLAALPGFDPQRARQVLAERDRRGGFGSLSEFVAAAGLAPHEYARLRDRLVCAPPAPPAPGLPPQGRVLDV</sequence>
<protein>
    <recommendedName>
        <fullName evidence="5">Helix-hairpin-helix domain-containing protein</fullName>
    </recommendedName>
</protein>
<dbReference type="InterPro" id="IPR010994">
    <property type="entry name" value="RuvA_2-like"/>
</dbReference>
<feature type="transmembrane region" description="Helical" evidence="2">
    <location>
        <begin position="33"/>
        <end position="51"/>
    </location>
</feature>
<keyword evidence="2" id="KW-0472">Membrane</keyword>
<comment type="caution">
    <text evidence="3">The sequence shown here is derived from an EMBL/GenBank/DDBJ whole genome shotgun (WGS) entry which is preliminary data.</text>
</comment>
<evidence type="ECO:0000313" key="4">
    <source>
        <dbReference type="Proteomes" id="UP000053246"/>
    </source>
</evidence>
<feature type="transmembrane region" description="Helical" evidence="2">
    <location>
        <begin position="63"/>
        <end position="82"/>
    </location>
</feature>
<feature type="region of interest" description="Disordered" evidence="1">
    <location>
        <begin position="100"/>
        <end position="136"/>
    </location>
</feature>
<evidence type="ECO:0000256" key="1">
    <source>
        <dbReference type="SAM" id="MobiDB-lite"/>
    </source>
</evidence>
<evidence type="ECO:0000256" key="2">
    <source>
        <dbReference type="SAM" id="Phobius"/>
    </source>
</evidence>
<dbReference type="OMA" id="NSAWLLW"/>
<proteinExistence type="predicted"/>
<organism evidence="3 4">
    <name type="scientific">Micromonospora maris</name>
    <dbReference type="NCBI Taxonomy" id="1003110"/>
    <lineage>
        <taxon>Bacteria</taxon>
        <taxon>Bacillati</taxon>
        <taxon>Actinomycetota</taxon>
        <taxon>Actinomycetes</taxon>
        <taxon>Micromonosporales</taxon>
        <taxon>Micromonosporaceae</taxon>
        <taxon>Micromonospora</taxon>
    </lineage>
</organism>
<dbReference type="Proteomes" id="UP000053246">
    <property type="component" value="Unassembled WGS sequence"/>
</dbReference>
<dbReference type="AlphaFoldDB" id="A0A9X0LFI0"/>
<gene>
    <name evidence="3" type="ORF">ADL17_05575</name>
</gene>
<accession>A0A9X0LFI0</accession>
<reference evidence="3 4" key="1">
    <citation type="submission" date="2015-10" db="EMBL/GenBank/DDBJ databases">
        <authorList>
            <person name="Ju K.-S."/>
            <person name="Doroghazi J.R."/>
            <person name="Metcalf W.W."/>
        </authorList>
    </citation>
    <scope>NUCLEOTIDE SEQUENCE [LARGE SCALE GENOMIC DNA]</scope>
    <source>
        <strain evidence="3 4">NRRL B-24793</strain>
    </source>
</reference>
<dbReference type="Gene3D" id="1.10.150.320">
    <property type="entry name" value="Photosystem II 12 kDa extrinsic protein"/>
    <property type="match status" value="1"/>
</dbReference>
<dbReference type="SUPFAM" id="SSF47781">
    <property type="entry name" value="RuvA domain 2-like"/>
    <property type="match status" value="1"/>
</dbReference>
<dbReference type="EMBL" id="LMWI01000001">
    <property type="protein sequence ID" value="KUJ48514.1"/>
    <property type="molecule type" value="Genomic_DNA"/>
</dbReference>
<keyword evidence="2" id="KW-0812">Transmembrane</keyword>
<keyword evidence="4" id="KW-1185">Reference proteome</keyword>
<evidence type="ECO:0000313" key="3">
    <source>
        <dbReference type="EMBL" id="KUJ48514.1"/>
    </source>
</evidence>
<name>A0A9X0LFI0_9ACTN</name>
<keyword evidence="2" id="KW-1133">Transmembrane helix</keyword>
<dbReference type="Pfam" id="PF12836">
    <property type="entry name" value="HHH_3"/>
    <property type="match status" value="1"/>
</dbReference>
<feature type="transmembrane region" description="Helical" evidence="2">
    <location>
        <begin position="6"/>
        <end position="26"/>
    </location>
</feature>
<evidence type="ECO:0008006" key="5">
    <source>
        <dbReference type="Google" id="ProtNLM"/>
    </source>
</evidence>